<dbReference type="AlphaFoldDB" id="J7LEY1"/>
<dbReference type="EMBL" id="CP003788">
    <property type="protein sequence ID" value="AFR10005.1"/>
    <property type="molecule type" value="Genomic_DNA"/>
</dbReference>
<proteinExistence type="predicted"/>
<evidence type="ECO:0000313" key="3">
    <source>
        <dbReference type="Proteomes" id="UP000003779"/>
    </source>
</evidence>
<dbReference type="KEGG" id="nal:B005_4214"/>
<evidence type="ECO:0000313" key="2">
    <source>
        <dbReference type="EMBL" id="AFR10005.1"/>
    </source>
</evidence>
<reference evidence="2 3" key="1">
    <citation type="journal article" date="2012" name="J. Bacteriol.">
        <title>Whole-Genome Sequence of Nocardiopsis alba Strain ATCC BAA-2165, Associated with Honeybees.</title>
        <authorList>
            <person name="Qiao J."/>
            <person name="Chen L."/>
            <person name="Li Y."/>
            <person name="Wang J."/>
            <person name="Zhang W."/>
            <person name="Chen S."/>
        </authorList>
    </citation>
    <scope>NUCLEOTIDE SEQUENCE [LARGE SCALE GENOMIC DNA]</scope>
    <source>
        <strain evidence="3">ATCC BAA-2165 / BE74</strain>
    </source>
</reference>
<sequence length="44" mass="4564">MAELAALRRSLSGPVVPSDGRADACHPQGARCAPSLVRTGLVYN</sequence>
<organism evidence="2 3">
    <name type="scientific">Nocardiopsis alba (strain ATCC BAA-2165 / BE74)</name>
    <dbReference type="NCBI Taxonomy" id="1205910"/>
    <lineage>
        <taxon>Bacteria</taxon>
        <taxon>Bacillati</taxon>
        <taxon>Actinomycetota</taxon>
        <taxon>Actinomycetes</taxon>
        <taxon>Streptosporangiales</taxon>
        <taxon>Nocardiopsidaceae</taxon>
        <taxon>Nocardiopsis</taxon>
    </lineage>
</organism>
<evidence type="ECO:0000256" key="1">
    <source>
        <dbReference type="SAM" id="MobiDB-lite"/>
    </source>
</evidence>
<accession>J7LEY1</accession>
<dbReference type="Proteomes" id="UP000003779">
    <property type="component" value="Chromosome"/>
</dbReference>
<gene>
    <name evidence="2" type="ordered locus">B005_4214</name>
</gene>
<protein>
    <submittedName>
        <fullName evidence="2">Uncharacterized protein</fullName>
    </submittedName>
</protein>
<feature type="region of interest" description="Disordered" evidence="1">
    <location>
        <begin position="1"/>
        <end position="27"/>
    </location>
</feature>
<reference evidence="3" key="2">
    <citation type="submission" date="2012-08" db="EMBL/GenBank/DDBJ databases">
        <title>Whole-genome sequence of Nocardiopsis alba strain ATCC BAA-2165 associated with honeybees.</title>
        <authorList>
            <person name="Qiao J."/>
            <person name="Chen L."/>
            <person name="Li Y."/>
            <person name="Wang J."/>
            <person name="Zhang W."/>
            <person name="Chen S."/>
        </authorList>
    </citation>
    <scope>NUCLEOTIDE SEQUENCE [LARGE SCALE GENOMIC DNA]</scope>
    <source>
        <strain evidence="3">ATCC BAA-2165 / BE74</strain>
    </source>
</reference>
<dbReference type="HOGENOM" id="CLU_3219233_0_0_11"/>
<name>J7LEY1_NOCAA</name>